<dbReference type="Proteomes" id="UP000007054">
    <property type="component" value="Chromosome"/>
</dbReference>
<dbReference type="NCBIfam" id="TIGR00254">
    <property type="entry name" value="GGDEF"/>
    <property type="match status" value="1"/>
</dbReference>
<dbReference type="Pfam" id="PF13377">
    <property type="entry name" value="Peripla_BP_3"/>
    <property type="match status" value="1"/>
</dbReference>
<dbReference type="AlphaFoldDB" id="D4LEU8"/>
<dbReference type="CDD" id="cd01949">
    <property type="entry name" value="GGDEF"/>
    <property type="match status" value="1"/>
</dbReference>
<evidence type="ECO:0000313" key="6">
    <source>
        <dbReference type="Proteomes" id="UP000007054"/>
    </source>
</evidence>
<name>D4LEU8_RUMC1</name>
<dbReference type="KEGG" id="rch:RUM_21240"/>
<dbReference type="InterPro" id="IPR043128">
    <property type="entry name" value="Rev_trsase/Diguanyl_cyclase"/>
</dbReference>
<sequence>MQKPLNIAVMVSGIDEEYQHDILQGIHEFARNHHINICHFIAFGGMLGNPNHDAGEYNIFNLVNYDKLDGAILLTNTICSSSMKQTILNSVQKCGLPTAVIDQDIPGCYYIGIDNYTAMHEIVNHVIEAHGCRRINYISGPTNNPESLLRLQAYRDALSEHQIPVEEERIFHGLFRGQDGREAAEAFLSSELEFPEAIVSANDNMALSALITLESRGVHCPQDVIITGFDNIRSARNCTPELTSVSRPLTESGRRACEMVYHHIRQKGEQERTVILDATPVLTESCGCKHCMSDSIEDFKRNNYKIIERYNIDVRRNSRMACTLTESDSYAKSLDKLKDCILEINCESFYLCLCENWAGTFNNAEDGSAPMDYAFNDYISEGYSRKMQVALAYRDGKFLENVPDFETSLMLPEIYEPEDAGKTYYFMPIHFRERCLGYCVICNSTFPLESASFVSWVMNISNSLENVRKMRCLSAVVKELDKLYIIDNLSGIYNRNGFSRNTQELYQYCQEHRVPVMVMFLDMDGLKHINDTYGHKSGDVAIRAMGQCLKLACKDGEIYSRFGGDEFLVFAVNYTEEKAKLLELAILEEFRNYNETHSNPFDVEASIGYHIEVPQPDMPVFSLITLADQKMYEQKKRKKTSRYLRR</sequence>
<feature type="domain" description="GGDEF" evidence="4">
    <location>
        <begin position="514"/>
        <end position="646"/>
    </location>
</feature>
<dbReference type="Gene3D" id="3.40.50.2300">
    <property type="match status" value="2"/>
</dbReference>
<dbReference type="InterPro" id="IPR028082">
    <property type="entry name" value="Peripla_BP_I"/>
</dbReference>
<accession>D4LEU8</accession>
<evidence type="ECO:0000259" key="4">
    <source>
        <dbReference type="PROSITE" id="PS50887"/>
    </source>
</evidence>
<dbReference type="Pfam" id="PF00990">
    <property type="entry name" value="GGDEF"/>
    <property type="match status" value="1"/>
</dbReference>
<evidence type="ECO:0000256" key="3">
    <source>
        <dbReference type="ARBA" id="ARBA00023163"/>
    </source>
</evidence>
<keyword evidence="6" id="KW-1185">Reference proteome</keyword>
<dbReference type="CDD" id="cd06267">
    <property type="entry name" value="PBP1_LacI_sugar_binding-like"/>
    <property type="match status" value="1"/>
</dbReference>
<dbReference type="PATRIC" id="fig|213810.4.peg.2011"/>
<dbReference type="EMBL" id="FP929052">
    <property type="protein sequence ID" value="CBL18143.1"/>
    <property type="molecule type" value="Genomic_DNA"/>
</dbReference>
<keyword evidence="1" id="KW-0805">Transcription regulation</keyword>
<dbReference type="RefSeq" id="WP_015559049.1">
    <property type="nucleotide sequence ID" value="NC_021039.1"/>
</dbReference>
<dbReference type="GO" id="GO:0003700">
    <property type="term" value="F:DNA-binding transcription factor activity"/>
    <property type="evidence" value="ECO:0007669"/>
    <property type="project" value="TreeGrafter"/>
</dbReference>
<dbReference type="InterPro" id="IPR000160">
    <property type="entry name" value="GGDEF_dom"/>
</dbReference>
<dbReference type="InterPro" id="IPR046335">
    <property type="entry name" value="LacI/GalR-like_sensor"/>
</dbReference>
<dbReference type="InterPro" id="IPR029787">
    <property type="entry name" value="Nucleotide_cyclase"/>
</dbReference>
<organism evidence="5 6">
    <name type="scientific">Ruminococcus champanellensis (strain DSM 18848 / JCM 17042 / KCTC 15320 / 18P13)</name>
    <dbReference type="NCBI Taxonomy" id="213810"/>
    <lineage>
        <taxon>Bacteria</taxon>
        <taxon>Bacillati</taxon>
        <taxon>Bacillota</taxon>
        <taxon>Clostridia</taxon>
        <taxon>Eubacteriales</taxon>
        <taxon>Oscillospiraceae</taxon>
        <taxon>Ruminococcus</taxon>
    </lineage>
</organism>
<dbReference type="GO" id="GO:0000976">
    <property type="term" value="F:transcription cis-regulatory region binding"/>
    <property type="evidence" value="ECO:0007669"/>
    <property type="project" value="TreeGrafter"/>
</dbReference>
<proteinExistence type="predicted"/>
<reference evidence="5" key="1">
    <citation type="submission" date="2010-03" db="EMBL/GenBank/DDBJ databases">
        <title>The genome sequence of Ruminococcus sp. 18P13.</title>
        <authorList>
            <consortium name="metaHIT consortium -- http://www.metahit.eu/"/>
            <person name="Pajon A."/>
            <person name="Turner K."/>
            <person name="Parkhill J."/>
            <person name="Bernalier A."/>
        </authorList>
    </citation>
    <scope>NUCLEOTIDE SEQUENCE [LARGE SCALE GENOMIC DNA]</scope>
    <source>
        <strain evidence="5">Type strain: 18P13</strain>
    </source>
</reference>
<dbReference type="PANTHER" id="PTHR30146">
    <property type="entry name" value="LACI-RELATED TRANSCRIPTIONAL REPRESSOR"/>
    <property type="match status" value="1"/>
</dbReference>
<gene>
    <name evidence="5" type="ordered locus">RUM_21240</name>
</gene>
<dbReference type="SUPFAM" id="SSF53822">
    <property type="entry name" value="Periplasmic binding protein-like I"/>
    <property type="match status" value="1"/>
</dbReference>
<reference evidence="5" key="2">
    <citation type="submission" date="2010-03" db="EMBL/GenBank/DDBJ databases">
        <authorList>
            <person name="Pajon A."/>
        </authorList>
    </citation>
    <scope>NUCLEOTIDE SEQUENCE</scope>
    <source>
        <strain evidence="5">Type strain: 18P13</strain>
    </source>
</reference>
<dbReference type="HOGENOM" id="CLU_020864_0_0_9"/>
<protein>
    <submittedName>
        <fullName evidence="5">Diguanylate cyclase (GGDEF) domain</fullName>
    </submittedName>
</protein>
<dbReference type="SMART" id="SM00267">
    <property type="entry name" value="GGDEF"/>
    <property type="match status" value="1"/>
</dbReference>
<keyword evidence="2" id="KW-0238">DNA-binding</keyword>
<dbReference type="Gene3D" id="3.30.70.270">
    <property type="match status" value="1"/>
</dbReference>
<evidence type="ECO:0000256" key="2">
    <source>
        <dbReference type="ARBA" id="ARBA00023125"/>
    </source>
</evidence>
<evidence type="ECO:0000313" key="5">
    <source>
        <dbReference type="EMBL" id="CBL18143.1"/>
    </source>
</evidence>
<dbReference type="STRING" id="213810.RUM_21240"/>
<dbReference type="GeneID" id="83156783"/>
<dbReference type="SUPFAM" id="SSF55073">
    <property type="entry name" value="Nucleotide cyclase"/>
    <property type="match status" value="1"/>
</dbReference>
<evidence type="ECO:0000256" key="1">
    <source>
        <dbReference type="ARBA" id="ARBA00023015"/>
    </source>
</evidence>
<keyword evidence="3" id="KW-0804">Transcription</keyword>
<dbReference type="PROSITE" id="PS50887">
    <property type="entry name" value="GGDEF"/>
    <property type="match status" value="1"/>
</dbReference>
<dbReference type="PANTHER" id="PTHR30146:SF24">
    <property type="entry name" value="XYLOSE OPERON REGULATORY PROTEIN"/>
    <property type="match status" value="1"/>
</dbReference>